<reference evidence="1 2" key="1">
    <citation type="submission" date="2016-10" db="EMBL/GenBank/DDBJ databases">
        <authorList>
            <person name="de Groot N.N."/>
        </authorList>
    </citation>
    <scope>NUCLEOTIDE SEQUENCE [LARGE SCALE GENOMIC DNA]</scope>
    <source>
        <strain evidence="1 2">LMG 18387</strain>
    </source>
</reference>
<evidence type="ECO:0000313" key="1">
    <source>
        <dbReference type="EMBL" id="SDH64115.1"/>
    </source>
</evidence>
<proteinExistence type="predicted"/>
<dbReference type="AlphaFoldDB" id="A0A1G8E2N9"/>
<gene>
    <name evidence="1" type="ORF">SAMN05216588_10649</name>
</gene>
<sequence>MITGGTAILIGDITLSQAEMDILGTSIARRLHLFGAVVKTGETHPAFGELKRLQLLVVESRGDSPEPIHHPLAQHDGPMYRQAEGPATYACVDMLRQGDVRYLRRPPKWKASQASIPTYQDKLLHFCTQFYIPENATTRQYLIWDTTLFVFLGVTEQEALQVQVFAQDTSEQSAEDHYALEASMTAYDEAPRDRANVARLIEAGDKHFHDYVLHHARTGRQALHLLLEHGTSKAFKARVTKKLAHLGDTP</sequence>
<dbReference type="EMBL" id="FNDG01000006">
    <property type="protein sequence ID" value="SDH64115.1"/>
    <property type="molecule type" value="Genomic_DNA"/>
</dbReference>
<name>A0A1G8E2N9_9GAMM</name>
<protein>
    <submittedName>
        <fullName evidence="1">Uncharacterized protein</fullName>
    </submittedName>
</protein>
<dbReference type="STRING" id="29435.SAMN05216588_10649"/>
<dbReference type="Proteomes" id="UP000198606">
    <property type="component" value="Unassembled WGS sequence"/>
</dbReference>
<organism evidence="1 2">
    <name type="scientific">Phytopseudomonas flavescens</name>
    <dbReference type="NCBI Taxonomy" id="29435"/>
    <lineage>
        <taxon>Bacteria</taxon>
        <taxon>Pseudomonadati</taxon>
        <taxon>Pseudomonadota</taxon>
        <taxon>Gammaproteobacteria</taxon>
        <taxon>Pseudomonadales</taxon>
        <taxon>Pseudomonadaceae</taxon>
        <taxon>Phytopseudomonas</taxon>
    </lineage>
</organism>
<evidence type="ECO:0000313" key="2">
    <source>
        <dbReference type="Proteomes" id="UP000198606"/>
    </source>
</evidence>
<accession>A0A1G8E2N9</accession>